<feature type="transmembrane region" description="Helical" evidence="12">
    <location>
        <begin position="360"/>
        <end position="379"/>
    </location>
</feature>
<comment type="similarity">
    <text evidence="2 12">Belongs to the cytochrome ubiquinol oxidase subunit 1 family.</text>
</comment>
<keyword evidence="10 12" id="KW-0408">Iron</keyword>
<evidence type="ECO:0000256" key="2">
    <source>
        <dbReference type="ARBA" id="ARBA00009819"/>
    </source>
</evidence>
<keyword evidence="3 12" id="KW-0813">Transport</keyword>
<keyword evidence="6 12" id="KW-0812">Transmembrane</keyword>
<organism evidence="14 15">
    <name type="scientific">Desulfobacter hydrogenophilus</name>
    <dbReference type="NCBI Taxonomy" id="2291"/>
    <lineage>
        <taxon>Bacteria</taxon>
        <taxon>Pseudomonadati</taxon>
        <taxon>Thermodesulfobacteriota</taxon>
        <taxon>Desulfobacteria</taxon>
        <taxon>Desulfobacterales</taxon>
        <taxon>Desulfobacteraceae</taxon>
        <taxon>Desulfobacter</taxon>
    </lineage>
</organism>
<dbReference type="Pfam" id="PF01654">
    <property type="entry name" value="Cyt_bd_oxida_I"/>
    <property type="match status" value="1"/>
</dbReference>
<evidence type="ECO:0000256" key="7">
    <source>
        <dbReference type="ARBA" id="ARBA00022723"/>
    </source>
</evidence>
<dbReference type="RefSeq" id="WP_111960402.1">
    <property type="nucleotide sequence ID" value="NZ_CP036313.1"/>
</dbReference>
<dbReference type="PIRSF" id="PIRSF006446">
    <property type="entry name" value="Cyt_quinol_oxidase_1"/>
    <property type="match status" value="1"/>
</dbReference>
<evidence type="ECO:0000256" key="8">
    <source>
        <dbReference type="ARBA" id="ARBA00022982"/>
    </source>
</evidence>
<dbReference type="GO" id="GO:0020037">
    <property type="term" value="F:heme binding"/>
    <property type="evidence" value="ECO:0007669"/>
    <property type="project" value="TreeGrafter"/>
</dbReference>
<dbReference type="PANTHER" id="PTHR30365">
    <property type="entry name" value="CYTOCHROME D UBIQUINOL OXIDASE"/>
    <property type="match status" value="1"/>
</dbReference>
<evidence type="ECO:0000256" key="5">
    <source>
        <dbReference type="ARBA" id="ARBA00022617"/>
    </source>
</evidence>
<proteinExistence type="inferred from homology"/>
<keyword evidence="4 12" id="KW-1003">Cell membrane</keyword>
<evidence type="ECO:0000256" key="6">
    <source>
        <dbReference type="ARBA" id="ARBA00022692"/>
    </source>
</evidence>
<reference evidence="14 15" key="1">
    <citation type="submission" date="2018-06" db="EMBL/GenBank/DDBJ databases">
        <title>Complete Genome Sequence of Desulfobacter hydrogenophilus (DSM3380).</title>
        <authorList>
            <person name="Marietou A."/>
            <person name="Schreiber L."/>
            <person name="Marshall I."/>
            <person name="Jorgensen B."/>
        </authorList>
    </citation>
    <scope>NUCLEOTIDE SEQUENCE [LARGE SCALE GENOMIC DNA]</scope>
    <source>
        <strain evidence="14 15">DSM 3380</strain>
    </source>
</reference>
<feature type="transmembrane region" description="Helical" evidence="12">
    <location>
        <begin position="220"/>
        <end position="239"/>
    </location>
</feature>
<comment type="subcellular location">
    <subcellularLocation>
        <location evidence="1">Cell membrane</location>
        <topology evidence="1">Multi-pass membrane protein</topology>
    </subcellularLocation>
</comment>
<dbReference type="GO" id="GO:0009055">
    <property type="term" value="F:electron transfer activity"/>
    <property type="evidence" value="ECO:0007669"/>
    <property type="project" value="UniProtKB-UniRule"/>
</dbReference>
<dbReference type="GO" id="GO:0019646">
    <property type="term" value="P:aerobic electron transport chain"/>
    <property type="evidence" value="ECO:0007669"/>
    <property type="project" value="InterPro"/>
</dbReference>
<dbReference type="GO" id="GO:0005886">
    <property type="term" value="C:plasma membrane"/>
    <property type="evidence" value="ECO:0007669"/>
    <property type="project" value="UniProtKB-SubCell"/>
</dbReference>
<name>A0A328F9G2_9BACT</name>
<evidence type="ECO:0000313" key="16">
    <source>
        <dbReference type="Proteomes" id="UP000293902"/>
    </source>
</evidence>
<dbReference type="AlphaFoldDB" id="A0A328F9G2"/>
<evidence type="ECO:0000256" key="10">
    <source>
        <dbReference type="ARBA" id="ARBA00023004"/>
    </source>
</evidence>
<accession>A0A328F9G2</accession>
<keyword evidence="16" id="KW-1185">Reference proteome</keyword>
<evidence type="ECO:0000256" key="4">
    <source>
        <dbReference type="ARBA" id="ARBA00022475"/>
    </source>
</evidence>
<evidence type="ECO:0000313" key="13">
    <source>
        <dbReference type="EMBL" id="QBH11512.1"/>
    </source>
</evidence>
<dbReference type="EMBL" id="CP036313">
    <property type="protein sequence ID" value="QBH11512.1"/>
    <property type="molecule type" value="Genomic_DNA"/>
</dbReference>
<evidence type="ECO:0000256" key="12">
    <source>
        <dbReference type="PIRNR" id="PIRNR006446"/>
    </source>
</evidence>
<evidence type="ECO:0000256" key="3">
    <source>
        <dbReference type="ARBA" id="ARBA00022448"/>
    </source>
</evidence>
<feature type="transmembrane region" description="Helical" evidence="12">
    <location>
        <begin position="58"/>
        <end position="78"/>
    </location>
</feature>
<reference evidence="13 16" key="2">
    <citation type="submission" date="2019-02" db="EMBL/GenBank/DDBJ databases">
        <title>Complete genome sequence of Desulfobacter hydrogenophilus AcRS1.</title>
        <authorList>
            <person name="Marietou A."/>
            <person name="Lund M.B."/>
            <person name="Marshall I.P.G."/>
            <person name="Schreiber L."/>
            <person name="Jorgensen B."/>
        </authorList>
    </citation>
    <scope>NUCLEOTIDE SEQUENCE [LARGE SCALE GENOMIC DNA]</scope>
    <source>
        <strain evidence="13 16">AcRS1</strain>
    </source>
</reference>
<keyword evidence="8 12" id="KW-0249">Electron transport</keyword>
<feature type="transmembrane region" description="Helical" evidence="12">
    <location>
        <begin position="15"/>
        <end position="38"/>
    </location>
</feature>
<dbReference type="EMBL" id="QLNI01000070">
    <property type="protein sequence ID" value="RAM00042.1"/>
    <property type="molecule type" value="Genomic_DNA"/>
</dbReference>
<evidence type="ECO:0000256" key="1">
    <source>
        <dbReference type="ARBA" id="ARBA00004651"/>
    </source>
</evidence>
<feature type="transmembrane region" description="Helical" evidence="12">
    <location>
        <begin position="128"/>
        <end position="148"/>
    </location>
</feature>
<evidence type="ECO:0000256" key="9">
    <source>
        <dbReference type="ARBA" id="ARBA00022989"/>
    </source>
</evidence>
<keyword evidence="7 12" id="KW-0479">Metal-binding</keyword>
<feature type="transmembrane region" description="Helical" evidence="12">
    <location>
        <begin position="399"/>
        <end position="430"/>
    </location>
</feature>
<dbReference type="InterPro" id="IPR002585">
    <property type="entry name" value="Cyt-d_ubiquinol_oxidase_su_1"/>
</dbReference>
<dbReference type="GO" id="GO:0046872">
    <property type="term" value="F:metal ion binding"/>
    <property type="evidence" value="ECO:0007669"/>
    <property type="project" value="UniProtKB-UniRule"/>
</dbReference>
<keyword evidence="11 12" id="KW-0472">Membrane</keyword>
<dbReference type="PANTHER" id="PTHR30365:SF14">
    <property type="entry name" value="CYTOCHROME BD MENAQUINOL OXIDASE SUBUNIT I-RELATED"/>
    <property type="match status" value="1"/>
</dbReference>
<gene>
    <name evidence="14" type="ORF">DO021_21205</name>
    <name evidence="13" type="ORF">EYB58_00400</name>
</gene>
<feature type="transmembrane region" description="Helical" evidence="12">
    <location>
        <begin position="98"/>
        <end position="121"/>
    </location>
</feature>
<dbReference type="GO" id="GO:0070069">
    <property type="term" value="C:cytochrome complex"/>
    <property type="evidence" value="ECO:0007669"/>
    <property type="project" value="UniProtKB-UniRule"/>
</dbReference>
<evidence type="ECO:0000313" key="14">
    <source>
        <dbReference type="EMBL" id="RAM00042.1"/>
    </source>
</evidence>
<feature type="transmembrane region" description="Helical" evidence="12">
    <location>
        <begin position="186"/>
        <end position="208"/>
    </location>
</feature>
<evidence type="ECO:0000256" key="11">
    <source>
        <dbReference type="ARBA" id="ARBA00023136"/>
    </source>
</evidence>
<dbReference type="OrthoDB" id="9807042at2"/>
<keyword evidence="5 12" id="KW-0349">Heme</keyword>
<protein>
    <submittedName>
        <fullName evidence="14">Cytochrome ubiquinol oxidase subunit I</fullName>
    </submittedName>
</protein>
<dbReference type="GO" id="GO:0016682">
    <property type="term" value="F:oxidoreductase activity, acting on diphenols and related substances as donors, oxygen as acceptor"/>
    <property type="evidence" value="ECO:0007669"/>
    <property type="project" value="TreeGrafter"/>
</dbReference>
<evidence type="ECO:0000313" key="15">
    <source>
        <dbReference type="Proteomes" id="UP000248798"/>
    </source>
</evidence>
<dbReference type="Proteomes" id="UP000293902">
    <property type="component" value="Chromosome"/>
</dbReference>
<keyword evidence="9 12" id="KW-1133">Transmembrane helix</keyword>
<dbReference type="Proteomes" id="UP000248798">
    <property type="component" value="Unassembled WGS sequence"/>
</dbReference>
<feature type="transmembrane region" description="Helical" evidence="12">
    <location>
        <begin position="324"/>
        <end position="348"/>
    </location>
</feature>
<sequence length="468" mass="52537">MTLHLDPALLARLQFAFTISFHILFPAFTIGLASWLAVVEWRWLKTGDETYRDVYRMWVKIFAVTFGMGVVSGIVLSYQFGTNWSVFADKAGNIIGPLLGFEVLTAFFLEASFLGIMLFGWNRVSPKMHFSATVIVASGTLVSAFWILSANSWMQTPQGFFIGDDGLYYPLNWLAIIFNSSFPYRMIHMVTAAYLTTAFAVSGVGAFYLYRKKFTNQAKVMFGMAMLMAVFVAPLQLLFGDLHGLNTFKEQPVKVAAMEGLWETQEGAPLVLFGWPDEERETTRFAVEIPKVSSLILTHHLDGEVRGLKEWPKDRRPPVAPVFWSFRIMVGVGMMMILTGVIALFLYWKKRLFDSPWFHRWCMLMTPAGFIAVLSGWFVTEIGRQPYIVFNSLLTSESISPVAGIHISLSLIAFIIIYGLVFGAGIYYIFRLVQKGPVPETETPYGGHGIEAPPLVSDVVTAKGEDHV</sequence>